<comment type="subcellular location">
    <subcellularLocation>
        <location evidence="8">Cell membrane</location>
        <topology evidence="8">Multi-pass membrane protein</topology>
    </subcellularLocation>
</comment>
<feature type="transmembrane region" description="Helical" evidence="8">
    <location>
        <begin position="141"/>
        <end position="161"/>
    </location>
</feature>
<evidence type="ECO:0000256" key="6">
    <source>
        <dbReference type="ARBA" id="ARBA00023136"/>
    </source>
</evidence>
<dbReference type="GO" id="GO:0005886">
    <property type="term" value="C:plasma membrane"/>
    <property type="evidence" value="ECO:0007669"/>
    <property type="project" value="UniProtKB-SubCell"/>
</dbReference>
<dbReference type="InterPro" id="IPR003810">
    <property type="entry name" value="Mntp/YtaF"/>
</dbReference>
<dbReference type="InterPro" id="IPR036259">
    <property type="entry name" value="MFS_trans_sf"/>
</dbReference>
<keyword evidence="5 8" id="KW-0406">Ion transport</keyword>
<dbReference type="GO" id="GO:0005384">
    <property type="term" value="F:manganese ion transmembrane transporter activity"/>
    <property type="evidence" value="ECO:0007669"/>
    <property type="project" value="UniProtKB-UniRule"/>
</dbReference>
<accession>A0A2U1CY15</accession>
<dbReference type="Pfam" id="PF02659">
    <property type="entry name" value="Mntp"/>
    <property type="match status" value="1"/>
</dbReference>
<sequence length="164" mass="17446">MGQPHPLHALRRGLVFGVVETIAPLVGWTLGMGAAQYVDTWDHWIVFSLLLLIGGHMMYASFAADGEGRSSAATRHRRGWWLLLATAFATSIDALAVGVGLALMDVNIVTTALAIGAATTLMATLGTLFGRWLTDRVGRPVEFLGGLILIGIGSGILTQHLGLW</sequence>
<organism evidence="9 10">
    <name type="scientific">Tamilnaduibacter salinus</name>
    <dbReference type="NCBI Taxonomy" id="1484056"/>
    <lineage>
        <taxon>Bacteria</taxon>
        <taxon>Pseudomonadati</taxon>
        <taxon>Pseudomonadota</taxon>
        <taxon>Gammaproteobacteria</taxon>
        <taxon>Pseudomonadales</taxon>
        <taxon>Marinobacteraceae</taxon>
        <taxon>Tamilnaduibacter</taxon>
    </lineage>
</organism>
<evidence type="ECO:0000313" key="9">
    <source>
        <dbReference type="EMBL" id="PVY77376.1"/>
    </source>
</evidence>
<keyword evidence="1 8" id="KW-0813">Transport</keyword>
<keyword evidence="3 8" id="KW-0812">Transmembrane</keyword>
<feature type="transmembrane region" description="Helical" evidence="8">
    <location>
        <begin position="12"/>
        <end position="35"/>
    </location>
</feature>
<name>A0A2U1CY15_9GAMM</name>
<evidence type="ECO:0000256" key="4">
    <source>
        <dbReference type="ARBA" id="ARBA00022989"/>
    </source>
</evidence>
<feature type="transmembrane region" description="Helical" evidence="8">
    <location>
        <begin position="80"/>
        <end position="102"/>
    </location>
</feature>
<keyword evidence="2 8" id="KW-1003">Cell membrane</keyword>
<feature type="transmembrane region" description="Helical" evidence="8">
    <location>
        <begin position="41"/>
        <end position="59"/>
    </location>
</feature>
<evidence type="ECO:0000256" key="5">
    <source>
        <dbReference type="ARBA" id="ARBA00023065"/>
    </source>
</evidence>
<evidence type="ECO:0000256" key="8">
    <source>
        <dbReference type="HAMAP-Rule" id="MF_01521"/>
    </source>
</evidence>
<dbReference type="HAMAP" id="MF_01521">
    <property type="entry name" value="MntP_pump"/>
    <property type="match status" value="1"/>
</dbReference>
<dbReference type="EMBL" id="QEKQ01000003">
    <property type="protein sequence ID" value="PVY77376.1"/>
    <property type="molecule type" value="Genomic_DNA"/>
</dbReference>
<dbReference type="AlphaFoldDB" id="A0A2U1CY15"/>
<proteinExistence type="inferred from homology"/>
<protein>
    <recommendedName>
        <fullName evidence="8">Putative manganese efflux pump MntP</fullName>
    </recommendedName>
</protein>
<keyword evidence="4 8" id="KW-1133">Transmembrane helix</keyword>
<keyword evidence="7 8" id="KW-0464">Manganese</keyword>
<gene>
    <name evidence="8" type="primary">mntP</name>
    <name evidence="9" type="ORF">C8D92_10361</name>
</gene>
<dbReference type="PANTHER" id="PTHR35529:SF1">
    <property type="entry name" value="MANGANESE EFFLUX PUMP MNTP-RELATED"/>
    <property type="match status" value="1"/>
</dbReference>
<dbReference type="SUPFAM" id="SSF103473">
    <property type="entry name" value="MFS general substrate transporter"/>
    <property type="match status" value="1"/>
</dbReference>
<comment type="function">
    <text evidence="8">Probably functions as a manganese efflux pump.</text>
</comment>
<comment type="caution">
    <text evidence="9">The sequence shown here is derived from an EMBL/GenBank/DDBJ whole genome shotgun (WGS) entry which is preliminary data.</text>
</comment>
<keyword evidence="6 8" id="KW-0472">Membrane</keyword>
<dbReference type="PANTHER" id="PTHR35529">
    <property type="entry name" value="MANGANESE EFFLUX PUMP MNTP-RELATED"/>
    <property type="match status" value="1"/>
</dbReference>
<dbReference type="InterPro" id="IPR022929">
    <property type="entry name" value="Put_MntP"/>
</dbReference>
<evidence type="ECO:0000256" key="2">
    <source>
        <dbReference type="ARBA" id="ARBA00022475"/>
    </source>
</evidence>
<evidence type="ECO:0000256" key="1">
    <source>
        <dbReference type="ARBA" id="ARBA00022448"/>
    </source>
</evidence>
<evidence type="ECO:0000313" key="10">
    <source>
        <dbReference type="Proteomes" id="UP000245887"/>
    </source>
</evidence>
<dbReference type="Proteomes" id="UP000245887">
    <property type="component" value="Unassembled WGS sequence"/>
</dbReference>
<feature type="transmembrane region" description="Helical" evidence="8">
    <location>
        <begin position="108"/>
        <end position="129"/>
    </location>
</feature>
<evidence type="ECO:0000256" key="3">
    <source>
        <dbReference type="ARBA" id="ARBA00022692"/>
    </source>
</evidence>
<evidence type="ECO:0000256" key="7">
    <source>
        <dbReference type="ARBA" id="ARBA00023211"/>
    </source>
</evidence>
<comment type="similarity">
    <text evidence="8">Belongs to the MntP (TC 9.B.29) family.</text>
</comment>
<reference evidence="9 10" key="1">
    <citation type="submission" date="2018-04" db="EMBL/GenBank/DDBJ databases">
        <title>Genomic Encyclopedia of Type Strains, Phase IV (KMG-IV): sequencing the most valuable type-strain genomes for metagenomic binning, comparative biology and taxonomic classification.</title>
        <authorList>
            <person name="Goeker M."/>
        </authorList>
    </citation>
    <scope>NUCLEOTIDE SEQUENCE [LARGE SCALE GENOMIC DNA]</scope>
    <source>
        <strain evidence="9 10">DSM 28688</strain>
    </source>
</reference>